<organism evidence="1 2">
    <name type="scientific">Pleionea mediterranea</name>
    <dbReference type="NCBI Taxonomy" id="523701"/>
    <lineage>
        <taxon>Bacteria</taxon>
        <taxon>Pseudomonadati</taxon>
        <taxon>Pseudomonadota</taxon>
        <taxon>Gammaproteobacteria</taxon>
        <taxon>Oceanospirillales</taxon>
        <taxon>Pleioneaceae</taxon>
        <taxon>Pleionea</taxon>
    </lineage>
</organism>
<protein>
    <submittedName>
        <fullName evidence="1">Uncharacterized protein</fullName>
    </submittedName>
</protein>
<dbReference type="EMBL" id="QGGU01000007">
    <property type="protein sequence ID" value="PWK49864.1"/>
    <property type="molecule type" value="Genomic_DNA"/>
</dbReference>
<evidence type="ECO:0000313" key="1">
    <source>
        <dbReference type="EMBL" id="PWK49864.1"/>
    </source>
</evidence>
<dbReference type="RefSeq" id="WP_109763655.1">
    <property type="nucleotide sequence ID" value="NZ_QGGU01000007.1"/>
</dbReference>
<dbReference type="Proteomes" id="UP000245790">
    <property type="component" value="Unassembled WGS sequence"/>
</dbReference>
<dbReference type="AlphaFoldDB" id="A0A316FMB4"/>
<comment type="caution">
    <text evidence="1">The sequence shown here is derived from an EMBL/GenBank/DDBJ whole genome shotgun (WGS) entry which is preliminary data.</text>
</comment>
<gene>
    <name evidence="1" type="ORF">C8D97_10725</name>
</gene>
<name>A0A316FMB4_9GAMM</name>
<accession>A0A316FMB4</accession>
<evidence type="ECO:0000313" key="2">
    <source>
        <dbReference type="Proteomes" id="UP000245790"/>
    </source>
</evidence>
<proteinExistence type="predicted"/>
<keyword evidence="2" id="KW-1185">Reference proteome</keyword>
<sequence length="92" mass="10356">MFNNDILKVPTLEEIESTETFTAIRFLLQMKGQVVPSWIHQAADSAYGRPGLQAEGNQILNELMDTIDCQKLQEKPVIPLKINQLSKRACNA</sequence>
<reference evidence="1 2" key="1">
    <citation type="submission" date="2018-05" db="EMBL/GenBank/DDBJ databases">
        <title>Genomic Encyclopedia of Type Strains, Phase IV (KMG-IV): sequencing the most valuable type-strain genomes for metagenomic binning, comparative biology and taxonomic classification.</title>
        <authorList>
            <person name="Goeker M."/>
        </authorList>
    </citation>
    <scope>NUCLEOTIDE SEQUENCE [LARGE SCALE GENOMIC DNA]</scope>
    <source>
        <strain evidence="1 2">DSM 25350</strain>
    </source>
</reference>